<dbReference type="Pfam" id="PF19102">
    <property type="entry name" value="DUF5789"/>
    <property type="match status" value="1"/>
</dbReference>
<dbReference type="AlphaFoldDB" id="A0A498KS76"/>
<feature type="region of interest" description="Disordered" evidence="1">
    <location>
        <begin position="71"/>
        <end position="93"/>
    </location>
</feature>
<organism evidence="2 3">
    <name type="scientific">Halorientalis pallida</name>
    <dbReference type="NCBI Taxonomy" id="2479928"/>
    <lineage>
        <taxon>Archaea</taxon>
        <taxon>Methanobacteriati</taxon>
        <taxon>Methanobacteriota</taxon>
        <taxon>Stenosarchaea group</taxon>
        <taxon>Halobacteria</taxon>
        <taxon>Halobacteriales</taxon>
        <taxon>Haloarculaceae</taxon>
        <taxon>Halorientalis</taxon>
    </lineage>
</organism>
<evidence type="ECO:0000256" key="1">
    <source>
        <dbReference type="SAM" id="MobiDB-lite"/>
    </source>
</evidence>
<dbReference type="InterPro" id="IPR043899">
    <property type="entry name" value="DUF5789"/>
</dbReference>
<gene>
    <name evidence="2" type="ORF">EAF64_18385</name>
</gene>
<evidence type="ECO:0000313" key="3">
    <source>
        <dbReference type="Proteomes" id="UP000289691"/>
    </source>
</evidence>
<sequence length="93" mass="9987">MGLDFGELRADFEDESYPLSKADLLAAYGDREIGTESGTKTLDEILGPVGGETFDGPDAVQQTVLTMVGASAAGRTDYSDRRTSQDESEQESF</sequence>
<dbReference type="EMBL" id="RDFA01000008">
    <property type="protein sequence ID" value="RXK46646.1"/>
    <property type="molecule type" value="Genomic_DNA"/>
</dbReference>
<comment type="caution">
    <text evidence="2">The sequence shown here is derived from an EMBL/GenBank/DDBJ whole genome shotgun (WGS) entry which is preliminary data.</text>
</comment>
<accession>A0A498KS76</accession>
<evidence type="ECO:0008006" key="4">
    <source>
        <dbReference type="Google" id="ProtNLM"/>
    </source>
</evidence>
<name>A0A498KS76_9EURY</name>
<protein>
    <recommendedName>
        <fullName evidence="4">DUF2795 domain-containing protein</fullName>
    </recommendedName>
</protein>
<proteinExistence type="predicted"/>
<dbReference type="Proteomes" id="UP000289691">
    <property type="component" value="Unassembled WGS sequence"/>
</dbReference>
<dbReference type="RefSeq" id="WP_129070445.1">
    <property type="nucleotide sequence ID" value="NZ_RDFA01000008.1"/>
</dbReference>
<evidence type="ECO:0000313" key="2">
    <source>
        <dbReference type="EMBL" id="RXK46646.1"/>
    </source>
</evidence>
<dbReference type="OrthoDB" id="317850at2157"/>
<keyword evidence="3" id="KW-1185">Reference proteome</keyword>
<reference evidence="2 3" key="1">
    <citation type="submission" date="2019-01" db="EMBL/GenBank/DDBJ databases">
        <title>Halorientalis sp. F13-25 a new haloarchaeum isolated from hypersaline water.</title>
        <authorList>
            <person name="Ana D.-V."/>
            <person name="Cristina S.-P."/>
            <person name="Antonio V."/>
        </authorList>
    </citation>
    <scope>NUCLEOTIDE SEQUENCE [LARGE SCALE GENOMIC DNA]</scope>
    <source>
        <strain evidence="2 3">F13-25</strain>
    </source>
</reference>